<proteinExistence type="predicted"/>
<sequence>MTYVRRELGSMRRTLGALAYLAGMLYPVVEIVVALAWAGGYSWSTNFISDLGLTQCADLTRGSVCSPWHLLFNTALVLMGVLIALGSIALAPVLSPRWRGPVLAVALVHAAGVAMVGLFPGSIVEAIGGDTRRMLWHSVGTLAAIGGGLLLMLLAAVATRHIWRGYALASAVLACPGLLGIAIDTLNIATVGPGTVQRLTVYAVIVWLMLTGLSVLTGRPPLPSATAAARSGSA</sequence>
<reference evidence="2 3" key="1">
    <citation type="submission" date="2019-03" db="EMBL/GenBank/DDBJ databases">
        <title>Genomic features of bacteria from cold environments.</title>
        <authorList>
            <person name="Shen L."/>
        </authorList>
    </citation>
    <scope>NUCLEOTIDE SEQUENCE [LARGE SCALE GENOMIC DNA]</scope>
    <source>
        <strain evidence="3">T3246-1</strain>
    </source>
</reference>
<dbReference type="Proteomes" id="UP000504882">
    <property type="component" value="Unassembled WGS sequence"/>
</dbReference>
<feature type="transmembrane region" description="Helical" evidence="1">
    <location>
        <begin position="135"/>
        <end position="158"/>
    </location>
</feature>
<feature type="transmembrane region" description="Helical" evidence="1">
    <location>
        <begin position="15"/>
        <end position="38"/>
    </location>
</feature>
<evidence type="ECO:0000313" key="2">
    <source>
        <dbReference type="EMBL" id="TDE94804.1"/>
    </source>
</evidence>
<keyword evidence="3" id="KW-1185">Reference proteome</keyword>
<feature type="transmembrane region" description="Helical" evidence="1">
    <location>
        <begin position="102"/>
        <end position="123"/>
    </location>
</feature>
<keyword evidence="1" id="KW-0812">Transmembrane</keyword>
<gene>
    <name evidence="2" type="ORF">EXU48_08375</name>
</gene>
<feature type="transmembrane region" description="Helical" evidence="1">
    <location>
        <begin position="70"/>
        <end position="90"/>
    </location>
</feature>
<accession>A0ABY2E443</accession>
<name>A0ABY2E443_9MICO</name>
<feature type="transmembrane region" description="Helical" evidence="1">
    <location>
        <begin position="165"/>
        <end position="183"/>
    </location>
</feature>
<organism evidence="2 3">
    <name type="scientific">Occultella glacieicola</name>
    <dbReference type="NCBI Taxonomy" id="2518684"/>
    <lineage>
        <taxon>Bacteria</taxon>
        <taxon>Bacillati</taxon>
        <taxon>Actinomycetota</taxon>
        <taxon>Actinomycetes</taxon>
        <taxon>Micrococcales</taxon>
        <taxon>Ruaniaceae</taxon>
        <taxon>Occultella</taxon>
    </lineage>
</organism>
<evidence type="ECO:0000313" key="3">
    <source>
        <dbReference type="Proteomes" id="UP000504882"/>
    </source>
</evidence>
<keyword evidence="1" id="KW-0472">Membrane</keyword>
<dbReference type="RefSeq" id="WP_133107214.1">
    <property type="nucleotide sequence ID" value="NZ_SMNA01000004.1"/>
</dbReference>
<comment type="caution">
    <text evidence="2">The sequence shown here is derived from an EMBL/GenBank/DDBJ whole genome shotgun (WGS) entry which is preliminary data.</text>
</comment>
<dbReference type="EMBL" id="SMNA01000004">
    <property type="protein sequence ID" value="TDE94804.1"/>
    <property type="molecule type" value="Genomic_DNA"/>
</dbReference>
<keyword evidence="1" id="KW-1133">Transmembrane helix</keyword>
<dbReference type="Pfam" id="PF06197">
    <property type="entry name" value="DUF998"/>
    <property type="match status" value="1"/>
</dbReference>
<evidence type="ECO:0000256" key="1">
    <source>
        <dbReference type="SAM" id="Phobius"/>
    </source>
</evidence>
<feature type="transmembrane region" description="Helical" evidence="1">
    <location>
        <begin position="195"/>
        <end position="216"/>
    </location>
</feature>
<protein>
    <submittedName>
        <fullName evidence="2">DUF998 domain-containing protein</fullName>
    </submittedName>
</protein>
<dbReference type="InterPro" id="IPR009339">
    <property type="entry name" value="DUF998"/>
</dbReference>